<accession>A0AAD9E3H9</accession>
<dbReference type="EMBL" id="JAROKS010000006">
    <property type="protein sequence ID" value="KAK1803074.1"/>
    <property type="molecule type" value="Genomic_DNA"/>
</dbReference>
<feature type="compositionally biased region" description="Acidic residues" evidence="1">
    <location>
        <begin position="161"/>
        <end position="172"/>
    </location>
</feature>
<feature type="compositionally biased region" description="Basic and acidic residues" evidence="1">
    <location>
        <begin position="559"/>
        <end position="572"/>
    </location>
</feature>
<feature type="compositionally biased region" description="Basic and acidic residues" evidence="1">
    <location>
        <begin position="607"/>
        <end position="617"/>
    </location>
</feature>
<feature type="compositionally biased region" description="Basic and acidic residues" evidence="1">
    <location>
        <begin position="323"/>
        <end position="373"/>
    </location>
</feature>
<proteinExistence type="predicted"/>
<feature type="compositionally biased region" description="Basic residues" evidence="1">
    <location>
        <begin position="502"/>
        <end position="512"/>
    </location>
</feature>
<dbReference type="Proteomes" id="UP001239994">
    <property type="component" value="Unassembled WGS sequence"/>
</dbReference>
<reference evidence="2" key="1">
    <citation type="submission" date="2023-03" db="EMBL/GenBank/DDBJ databases">
        <title>Electrophorus voltai genome.</title>
        <authorList>
            <person name="Bian C."/>
        </authorList>
    </citation>
    <scope>NUCLEOTIDE SEQUENCE</scope>
    <source>
        <strain evidence="2">CB-2022</strain>
        <tissue evidence="2">Muscle</tissue>
    </source>
</reference>
<feature type="region of interest" description="Disordered" evidence="1">
    <location>
        <begin position="15"/>
        <end position="200"/>
    </location>
</feature>
<dbReference type="AlphaFoldDB" id="A0AAD9E3H9"/>
<feature type="compositionally biased region" description="Basic and acidic residues" evidence="1">
    <location>
        <begin position="434"/>
        <end position="459"/>
    </location>
</feature>
<keyword evidence="3" id="KW-1185">Reference proteome</keyword>
<feature type="region of interest" description="Disordered" evidence="1">
    <location>
        <begin position="293"/>
        <end position="650"/>
    </location>
</feature>
<comment type="caution">
    <text evidence="2">The sequence shown here is derived from an EMBL/GenBank/DDBJ whole genome shotgun (WGS) entry which is preliminary data.</text>
</comment>
<feature type="non-terminal residue" evidence="2">
    <location>
        <position position="739"/>
    </location>
</feature>
<feature type="compositionally biased region" description="Basic and acidic residues" evidence="1">
    <location>
        <begin position="149"/>
        <end position="160"/>
    </location>
</feature>
<sequence>MLQTYLRRAKMMSKLRQEDAACPPQENVAAKQAAPRYKRKAKVYLKDAGRQQGATSEEKQQQGSLDNESTLPSKTSPSCSGETGRKDPASMGQKKTKQLNPPGSNKMGANDENGSRNEGERGQNGPGKRKKTMMRWKESAVATEEDEDAGWRRLPVKESSDETEEEEEQEVTVEDKGMEAIRGGGVETRGVGVPAKKKKIKEEVKEERVEVVVGKGGVETRDAGVPEKEVKKKKIKEEVKEERVEVVVGNGGVETRDAGVPEKEVKKKKIKKAVKEERVEVVVCKGGVETRDAGVPEKEVKKKKIKKGAKEKGVEMKSCVKGVETRDMGDPEKEVKKKKGKEEATEGRVEENKGEKRKKKGEEEARDAPPAEARRKRRRNETSAQVLEREKGEVPGETRCRKEKGKSKVERASAGEHVGGAPQGSTKTRVKLGGGDERARVAPEEIRETKRSEGGRKESCPGGSVEGRGEGEEELELSRELHSKKKKKKREELDGEPEHGGIKKKKKKKRKRNAVEERLGESVLEGGEGKKSAEEEGSVGSAGLSEEEGDVRRRRKKKEKAELKRTARESLTERTGGQEPEKKQKRKKENFPAENKGGCGRNPSVEGAKEHADDTQMMRKMKVKQEEETEEGQAADKRPNDIIFLSARPGNQDEVSIDQVKCQMMMQMTDHLTHKPQSNVPHCFQARRLALQREIDEESQPKANFGQWDTAHFDNSEKQIKFLRLMGGFKKGSQPIRQK</sequence>
<name>A0AAD9E3H9_9TELE</name>
<evidence type="ECO:0000313" key="3">
    <source>
        <dbReference type="Proteomes" id="UP001239994"/>
    </source>
</evidence>
<protein>
    <recommendedName>
        <fullName evidence="4">Small acidic protein-like domain-containing protein</fullName>
    </recommendedName>
</protein>
<evidence type="ECO:0000313" key="2">
    <source>
        <dbReference type="EMBL" id="KAK1803074.1"/>
    </source>
</evidence>
<organism evidence="2 3">
    <name type="scientific">Electrophorus voltai</name>
    <dbReference type="NCBI Taxonomy" id="2609070"/>
    <lineage>
        <taxon>Eukaryota</taxon>
        <taxon>Metazoa</taxon>
        <taxon>Chordata</taxon>
        <taxon>Craniata</taxon>
        <taxon>Vertebrata</taxon>
        <taxon>Euteleostomi</taxon>
        <taxon>Actinopterygii</taxon>
        <taxon>Neopterygii</taxon>
        <taxon>Teleostei</taxon>
        <taxon>Ostariophysi</taxon>
        <taxon>Gymnotiformes</taxon>
        <taxon>Gymnotoidei</taxon>
        <taxon>Gymnotidae</taxon>
        <taxon>Electrophorus</taxon>
    </lineage>
</organism>
<evidence type="ECO:0000256" key="1">
    <source>
        <dbReference type="SAM" id="MobiDB-lite"/>
    </source>
</evidence>
<gene>
    <name evidence="2" type="ORF">P4O66_021612</name>
</gene>
<evidence type="ECO:0008006" key="4">
    <source>
        <dbReference type="Google" id="ProtNLM"/>
    </source>
</evidence>
<feature type="compositionally biased region" description="Basic and acidic residues" evidence="1">
    <location>
        <begin position="490"/>
        <end position="501"/>
    </location>
</feature>
<feature type="compositionally biased region" description="Basic and acidic residues" evidence="1">
    <location>
        <begin position="387"/>
        <end position="414"/>
    </location>
</feature>
<feature type="compositionally biased region" description="Polar residues" evidence="1">
    <location>
        <begin position="61"/>
        <end position="81"/>
    </location>
</feature>